<evidence type="ECO:0000313" key="2">
    <source>
        <dbReference type="EMBL" id="GAA0255461.1"/>
    </source>
</evidence>
<gene>
    <name evidence="2" type="ORF">GCM10010492_65390</name>
</gene>
<dbReference type="EMBL" id="BAAABU010000023">
    <property type="protein sequence ID" value="GAA0255461.1"/>
    <property type="molecule type" value="Genomic_DNA"/>
</dbReference>
<feature type="compositionally biased region" description="Low complexity" evidence="1">
    <location>
        <begin position="1"/>
        <end position="24"/>
    </location>
</feature>
<proteinExistence type="predicted"/>
<evidence type="ECO:0000256" key="1">
    <source>
        <dbReference type="SAM" id="MobiDB-lite"/>
    </source>
</evidence>
<reference evidence="3" key="1">
    <citation type="journal article" date="2019" name="Int. J. Syst. Evol. Microbiol.">
        <title>The Global Catalogue of Microorganisms (GCM) 10K type strain sequencing project: providing services to taxonomists for standard genome sequencing and annotation.</title>
        <authorList>
            <consortium name="The Broad Institute Genomics Platform"/>
            <consortium name="The Broad Institute Genome Sequencing Center for Infectious Disease"/>
            <person name="Wu L."/>
            <person name="Ma J."/>
        </authorList>
    </citation>
    <scope>NUCLEOTIDE SEQUENCE [LARGE SCALE GENOMIC DNA]</scope>
    <source>
        <strain evidence="3">JCM 3380</strain>
    </source>
</reference>
<feature type="region of interest" description="Disordered" evidence="1">
    <location>
        <begin position="1"/>
        <end position="32"/>
    </location>
</feature>
<keyword evidence="3" id="KW-1185">Reference proteome</keyword>
<evidence type="ECO:0000313" key="3">
    <source>
        <dbReference type="Proteomes" id="UP001500416"/>
    </source>
</evidence>
<organism evidence="2 3">
    <name type="scientific">Saccharothrix mutabilis subsp. mutabilis</name>
    <dbReference type="NCBI Taxonomy" id="66855"/>
    <lineage>
        <taxon>Bacteria</taxon>
        <taxon>Bacillati</taxon>
        <taxon>Actinomycetota</taxon>
        <taxon>Actinomycetes</taxon>
        <taxon>Pseudonocardiales</taxon>
        <taxon>Pseudonocardiaceae</taxon>
        <taxon>Saccharothrix</taxon>
    </lineage>
</organism>
<protein>
    <submittedName>
        <fullName evidence="2">Uncharacterized protein</fullName>
    </submittedName>
</protein>
<comment type="caution">
    <text evidence="2">The sequence shown here is derived from an EMBL/GenBank/DDBJ whole genome shotgun (WGS) entry which is preliminary data.</text>
</comment>
<name>A0ABP3EB42_9PSEU</name>
<sequence length="77" mass="8190">MSVHTGPATAPGRTAARTRSTSSGCDKASHCSTVAREVDTTTLLTGEVPALVAGRVLLYLPHDPPKPRPREPKSRDR</sequence>
<dbReference type="Proteomes" id="UP001500416">
    <property type="component" value="Unassembled WGS sequence"/>
</dbReference>
<accession>A0ABP3EB42</accession>